<evidence type="ECO:0000256" key="7">
    <source>
        <dbReference type="ARBA" id="ARBA00023136"/>
    </source>
</evidence>
<evidence type="ECO:0000256" key="6">
    <source>
        <dbReference type="ARBA" id="ARBA00022813"/>
    </source>
</evidence>
<gene>
    <name evidence="14" type="ORF">AALO_G00012070</name>
</gene>
<dbReference type="Pfam" id="PF06534">
    <property type="entry name" value="RGM_C"/>
    <property type="match status" value="1"/>
</dbReference>
<evidence type="ECO:0000256" key="10">
    <source>
        <dbReference type="SAM" id="MobiDB-lite"/>
    </source>
</evidence>
<evidence type="ECO:0000313" key="15">
    <source>
        <dbReference type="Proteomes" id="UP000823561"/>
    </source>
</evidence>
<evidence type="ECO:0000256" key="11">
    <source>
        <dbReference type="SAM" id="SignalP"/>
    </source>
</evidence>
<name>A0AAV6HFR5_9TELE</name>
<evidence type="ECO:0000256" key="2">
    <source>
        <dbReference type="ARBA" id="ARBA00005321"/>
    </source>
</evidence>
<dbReference type="GO" id="GO:0015026">
    <property type="term" value="F:coreceptor activity"/>
    <property type="evidence" value="ECO:0007669"/>
    <property type="project" value="TreeGrafter"/>
</dbReference>
<keyword evidence="3" id="KW-1003">Cell membrane</keyword>
<evidence type="ECO:0000256" key="9">
    <source>
        <dbReference type="ARBA" id="ARBA00023288"/>
    </source>
</evidence>
<evidence type="ECO:0000256" key="5">
    <source>
        <dbReference type="ARBA" id="ARBA00022729"/>
    </source>
</evidence>
<feature type="signal peptide" evidence="11">
    <location>
        <begin position="1"/>
        <end position="32"/>
    </location>
</feature>
<keyword evidence="9" id="KW-0449">Lipoprotein</keyword>
<dbReference type="GO" id="GO:0030509">
    <property type="term" value="P:BMP signaling pathway"/>
    <property type="evidence" value="ECO:0007669"/>
    <property type="project" value="TreeGrafter"/>
</dbReference>
<feature type="domain" description="Repulsive guidance molecule N-terminal" evidence="13">
    <location>
        <begin position="36"/>
        <end position="117"/>
    </location>
</feature>
<dbReference type="InterPro" id="IPR010536">
    <property type="entry name" value="RGM_N"/>
</dbReference>
<evidence type="ECO:0000256" key="8">
    <source>
        <dbReference type="ARBA" id="ARBA00023180"/>
    </source>
</evidence>
<evidence type="ECO:0000256" key="1">
    <source>
        <dbReference type="ARBA" id="ARBA00004609"/>
    </source>
</evidence>
<accession>A0AAV6HFR5</accession>
<dbReference type="PANTHER" id="PTHR31428">
    <property type="entry name" value="RGM DOMAIN FAMILY MEMBER DRAG-1"/>
    <property type="match status" value="1"/>
</dbReference>
<dbReference type="InterPro" id="IPR009496">
    <property type="entry name" value="RGM_C"/>
</dbReference>
<dbReference type="GO" id="GO:0005886">
    <property type="term" value="C:plasma membrane"/>
    <property type="evidence" value="ECO:0007669"/>
    <property type="project" value="UniProtKB-SubCell"/>
</dbReference>
<evidence type="ECO:0000256" key="3">
    <source>
        <dbReference type="ARBA" id="ARBA00022475"/>
    </source>
</evidence>
<dbReference type="GO" id="GO:0098552">
    <property type="term" value="C:side of membrane"/>
    <property type="evidence" value="ECO:0007669"/>
    <property type="project" value="UniProtKB-KW"/>
</dbReference>
<protein>
    <submittedName>
        <fullName evidence="14">Uncharacterized protein</fullName>
    </submittedName>
</protein>
<dbReference type="AlphaFoldDB" id="A0AAV6HFR5"/>
<keyword evidence="4" id="KW-0336">GPI-anchor</keyword>
<evidence type="ECO:0000256" key="4">
    <source>
        <dbReference type="ARBA" id="ARBA00022622"/>
    </source>
</evidence>
<keyword evidence="7" id="KW-0472">Membrane</keyword>
<dbReference type="Gene3D" id="3.40.1000.10">
    <property type="entry name" value="Mog1/PsbP, alpha/beta/alpha sandwich"/>
    <property type="match status" value="1"/>
</dbReference>
<keyword evidence="8" id="KW-0325">Glycoprotein</keyword>
<proteinExistence type="inferred from homology"/>
<sequence length="475" mass="51361">MGESLFTNLAKQQLWCIFVIMLTAIFTRQAQCQQPCQIQHCNAEYLALSSPPPSSSSSTAAHWGPTAPLLPLLDACEVLRGYSDCTKRTARRCRGNLLFHSALYRIRELFSQLNCSREGPGYPPPPPPGADPSHNSPLGPPGGATLCDYWRRVEGDVHSVRPDAEGYTGMNVHCGMFGDPHLRTVRDQFQTCKVEGAWPLLDNPYLTVQVTNTPVLRGLGPTGLTKITVIFKAFSGCTEQKVYQATADVDADGDDLPLAFTDGSRSSTDGHSLRVDAATSPGDGPVHVVQLRATHAGASILVRRTGRSLGFSARLPESSLGQERRGELGEEAAGGMQLCLHGCPRAELLQEYVWGGHGGRGGNPSTLVPLLPRPATPEWGYSTERARLECSLLLPREDFYFQACVFDLQASADSGFSRAALWASQDLKTLFPSMPQQPRNLSRTAGVSGAQLRPNTRAATMGTLSVCLVLVLLFA</sequence>
<dbReference type="InterPro" id="IPR040287">
    <property type="entry name" value="RGM"/>
</dbReference>
<comment type="similarity">
    <text evidence="2">Belongs to the repulsive guidance molecule (RGM) family.</text>
</comment>
<feature type="domain" description="Repulsive guidance molecule C-terminal" evidence="12">
    <location>
        <begin position="172"/>
        <end position="432"/>
    </location>
</feature>
<feature type="chain" id="PRO_5043921787" evidence="11">
    <location>
        <begin position="33"/>
        <end position="475"/>
    </location>
</feature>
<evidence type="ECO:0000313" key="14">
    <source>
        <dbReference type="EMBL" id="KAG5286193.1"/>
    </source>
</evidence>
<dbReference type="Pfam" id="PF06535">
    <property type="entry name" value="RGM_N"/>
    <property type="match status" value="1"/>
</dbReference>
<keyword evidence="6" id="KW-0068">Autocatalytic cleavage</keyword>
<comment type="subcellular location">
    <subcellularLocation>
        <location evidence="1">Cell membrane</location>
        <topology evidence="1">Lipid-anchor</topology>
        <topology evidence="1">GPI-anchor</topology>
    </subcellularLocation>
</comment>
<organism evidence="14 15">
    <name type="scientific">Alosa alosa</name>
    <name type="common">allis shad</name>
    <dbReference type="NCBI Taxonomy" id="278164"/>
    <lineage>
        <taxon>Eukaryota</taxon>
        <taxon>Metazoa</taxon>
        <taxon>Chordata</taxon>
        <taxon>Craniata</taxon>
        <taxon>Vertebrata</taxon>
        <taxon>Euteleostomi</taxon>
        <taxon>Actinopterygii</taxon>
        <taxon>Neopterygii</taxon>
        <taxon>Teleostei</taxon>
        <taxon>Clupei</taxon>
        <taxon>Clupeiformes</taxon>
        <taxon>Clupeoidei</taxon>
        <taxon>Clupeidae</taxon>
        <taxon>Alosa</taxon>
    </lineage>
</organism>
<evidence type="ECO:0000259" key="12">
    <source>
        <dbReference type="Pfam" id="PF06534"/>
    </source>
</evidence>
<evidence type="ECO:0000259" key="13">
    <source>
        <dbReference type="Pfam" id="PF06535"/>
    </source>
</evidence>
<dbReference type="EMBL" id="JADWDJ010000001">
    <property type="protein sequence ID" value="KAG5286193.1"/>
    <property type="molecule type" value="Genomic_DNA"/>
</dbReference>
<feature type="compositionally biased region" description="Pro residues" evidence="10">
    <location>
        <begin position="121"/>
        <end position="130"/>
    </location>
</feature>
<dbReference type="Proteomes" id="UP000823561">
    <property type="component" value="Chromosome 1"/>
</dbReference>
<feature type="region of interest" description="Disordered" evidence="10">
    <location>
        <begin position="117"/>
        <end position="138"/>
    </location>
</feature>
<comment type="caution">
    <text evidence="14">The sequence shown here is derived from an EMBL/GenBank/DDBJ whole genome shotgun (WGS) entry which is preliminary data.</text>
</comment>
<reference evidence="14 15" key="1">
    <citation type="submission" date="2020-10" db="EMBL/GenBank/DDBJ databases">
        <title>Chromosome-scale genome assembly of the Allis shad, Alosa alosa.</title>
        <authorList>
            <person name="Margot Z."/>
            <person name="Christophe K."/>
            <person name="Cabau C."/>
            <person name="Louis A."/>
            <person name="Berthelot C."/>
            <person name="Parey E."/>
            <person name="Roest Crollius H."/>
            <person name="Montfort J."/>
            <person name="Robinson-Rechavi M."/>
            <person name="Bucao C."/>
            <person name="Bouchez O."/>
            <person name="Gislard M."/>
            <person name="Lluch J."/>
            <person name="Milhes M."/>
            <person name="Lampietro C."/>
            <person name="Lopez Roques C."/>
            <person name="Donnadieu C."/>
            <person name="Braasch I."/>
            <person name="Desvignes T."/>
            <person name="Postlethwait J."/>
            <person name="Bobe J."/>
            <person name="Guiguen Y."/>
        </authorList>
    </citation>
    <scope>NUCLEOTIDE SEQUENCE [LARGE SCALE GENOMIC DNA]</scope>
    <source>
        <strain evidence="14">M-15738</strain>
        <tissue evidence="14">Blood</tissue>
    </source>
</reference>
<keyword evidence="15" id="KW-1185">Reference proteome</keyword>
<keyword evidence="5 11" id="KW-0732">Signal</keyword>
<dbReference type="PANTHER" id="PTHR31428:SF7">
    <property type="entry name" value="RGM DOMAIN FAMILY ISOFORM X1"/>
    <property type="match status" value="1"/>
</dbReference>